<evidence type="ECO:0000313" key="2">
    <source>
        <dbReference type="EMBL" id="SHE33445.1"/>
    </source>
</evidence>
<dbReference type="Proteomes" id="UP000184128">
    <property type="component" value="Unassembled WGS sequence"/>
</dbReference>
<keyword evidence="3" id="KW-1185">Reference proteome</keyword>
<feature type="transmembrane region" description="Helical" evidence="1">
    <location>
        <begin position="36"/>
        <end position="56"/>
    </location>
</feature>
<keyword evidence="1" id="KW-0472">Membrane</keyword>
<reference evidence="2 3" key="1">
    <citation type="submission" date="2016-11" db="EMBL/GenBank/DDBJ databases">
        <authorList>
            <person name="Jaros S."/>
            <person name="Januszkiewicz K."/>
            <person name="Wedrychowicz H."/>
        </authorList>
    </citation>
    <scope>NUCLEOTIDE SEQUENCE [LARGE SCALE GENOMIC DNA]</scope>
    <source>
        <strain evidence="2 3">DSM 15692</strain>
    </source>
</reference>
<protein>
    <submittedName>
        <fullName evidence="2">Uncharacterized protein</fullName>
    </submittedName>
</protein>
<keyword evidence="1" id="KW-1133">Transmembrane helix</keyword>
<evidence type="ECO:0000313" key="3">
    <source>
        <dbReference type="Proteomes" id="UP000184128"/>
    </source>
</evidence>
<proteinExistence type="predicted"/>
<keyword evidence="1" id="KW-0812">Transmembrane</keyword>
<name>A0A1M4SML6_9LACT</name>
<dbReference type="AlphaFoldDB" id="A0A1M4SML6"/>
<dbReference type="RefSeq" id="WP_073294939.1">
    <property type="nucleotide sequence ID" value="NZ_FQUF01000003.1"/>
</dbReference>
<gene>
    <name evidence="2" type="ORF">SAMN02745249_00232</name>
</gene>
<organism evidence="2 3">
    <name type="scientific">Atopostipes suicloacalis DSM 15692</name>
    <dbReference type="NCBI Taxonomy" id="1121025"/>
    <lineage>
        <taxon>Bacteria</taxon>
        <taxon>Bacillati</taxon>
        <taxon>Bacillota</taxon>
        <taxon>Bacilli</taxon>
        <taxon>Lactobacillales</taxon>
        <taxon>Carnobacteriaceae</taxon>
        <taxon>Atopostipes</taxon>
    </lineage>
</organism>
<dbReference type="EMBL" id="FQUF01000003">
    <property type="protein sequence ID" value="SHE33445.1"/>
    <property type="molecule type" value="Genomic_DNA"/>
</dbReference>
<feature type="transmembrane region" description="Helical" evidence="1">
    <location>
        <begin position="6"/>
        <end position="24"/>
    </location>
</feature>
<evidence type="ECO:0000256" key="1">
    <source>
        <dbReference type="SAM" id="Phobius"/>
    </source>
</evidence>
<dbReference type="STRING" id="1121025.SAMN02745249_00232"/>
<sequence length="141" mass="16138">MSNLPINLIFSSLFMLLILSLVIFIQLKLSRSENKFLGLILPIISFLFSLSMIIGWSSFTDTGMITEQVTTVNEETGEIIEETEEVVHQPKEKMTTDDFLEIGYLTLISNIPTIILSGIYLSEKNKMKMRKEIEKMKIDDL</sequence>
<feature type="transmembrane region" description="Helical" evidence="1">
    <location>
        <begin position="102"/>
        <end position="121"/>
    </location>
</feature>
<accession>A0A1M4SML6</accession>